<dbReference type="AlphaFoldDB" id="A0AAN8ZCF1"/>
<organism evidence="3 4">
    <name type="scientific">Dillenia turbinata</name>
    <dbReference type="NCBI Taxonomy" id="194707"/>
    <lineage>
        <taxon>Eukaryota</taxon>
        <taxon>Viridiplantae</taxon>
        <taxon>Streptophyta</taxon>
        <taxon>Embryophyta</taxon>
        <taxon>Tracheophyta</taxon>
        <taxon>Spermatophyta</taxon>
        <taxon>Magnoliopsida</taxon>
        <taxon>eudicotyledons</taxon>
        <taxon>Gunneridae</taxon>
        <taxon>Pentapetalae</taxon>
        <taxon>Dilleniales</taxon>
        <taxon>Dilleniaceae</taxon>
        <taxon>Dillenia</taxon>
    </lineage>
</organism>
<keyword evidence="2" id="KW-1133">Transmembrane helix</keyword>
<dbReference type="PANTHER" id="PTHR35316:SF1">
    <property type="entry name" value="28S RIBOSOMAL S34 PROTEIN"/>
    <property type="match status" value="1"/>
</dbReference>
<dbReference type="Proteomes" id="UP001370490">
    <property type="component" value="Unassembled WGS sequence"/>
</dbReference>
<evidence type="ECO:0000313" key="4">
    <source>
        <dbReference type="Proteomes" id="UP001370490"/>
    </source>
</evidence>
<name>A0AAN8ZCF1_9MAGN</name>
<evidence type="ECO:0000313" key="3">
    <source>
        <dbReference type="EMBL" id="KAK6933061.1"/>
    </source>
</evidence>
<evidence type="ECO:0000256" key="1">
    <source>
        <dbReference type="SAM" id="MobiDB-lite"/>
    </source>
</evidence>
<protein>
    <submittedName>
        <fullName evidence="3">Uncharacterized protein</fullName>
    </submittedName>
</protein>
<accession>A0AAN8ZCF1</accession>
<keyword evidence="2" id="KW-0472">Membrane</keyword>
<gene>
    <name evidence="3" type="ORF">RJ641_035955</name>
</gene>
<feature type="region of interest" description="Disordered" evidence="1">
    <location>
        <begin position="22"/>
        <end position="44"/>
    </location>
</feature>
<feature type="transmembrane region" description="Helical" evidence="2">
    <location>
        <begin position="99"/>
        <end position="117"/>
    </location>
</feature>
<keyword evidence="2" id="KW-0812">Transmembrane</keyword>
<comment type="caution">
    <text evidence="3">The sequence shown here is derived from an EMBL/GenBank/DDBJ whole genome shotgun (WGS) entry which is preliminary data.</text>
</comment>
<keyword evidence="4" id="KW-1185">Reference proteome</keyword>
<dbReference type="PANTHER" id="PTHR35316">
    <property type="entry name" value="28S RIBOSOMAL S34 PROTEIN"/>
    <property type="match status" value="1"/>
</dbReference>
<reference evidence="3 4" key="1">
    <citation type="submission" date="2023-12" db="EMBL/GenBank/DDBJ databases">
        <title>A high-quality genome assembly for Dillenia turbinata (Dilleniales).</title>
        <authorList>
            <person name="Chanderbali A."/>
        </authorList>
    </citation>
    <scope>NUCLEOTIDE SEQUENCE [LARGE SCALE GENOMIC DNA]</scope>
    <source>
        <strain evidence="3">LSX21</strain>
        <tissue evidence="3">Leaf</tissue>
    </source>
</reference>
<dbReference type="EMBL" id="JBAMMX010000009">
    <property type="protein sequence ID" value="KAK6933061.1"/>
    <property type="molecule type" value="Genomic_DNA"/>
</dbReference>
<feature type="compositionally biased region" description="Polar residues" evidence="1">
    <location>
        <begin position="22"/>
        <end position="35"/>
    </location>
</feature>
<sequence length="119" mass="13395">MTMMMSSVFRRSLNILIRPFSTSTAGAKPTSSLTDSAKPKRKKKKNPFEVAQFLPNWGLGYQMAKIHWTNVSYQITKINLYKDGRHGKAGGILHKDGKFIFPYLGVLGFIIFVIFLGPV</sequence>
<proteinExistence type="predicted"/>
<evidence type="ECO:0000256" key="2">
    <source>
        <dbReference type="SAM" id="Phobius"/>
    </source>
</evidence>